<dbReference type="EMBL" id="UYRT01079928">
    <property type="protein sequence ID" value="VDN21681.1"/>
    <property type="molecule type" value="Genomic_DNA"/>
</dbReference>
<name>A0A183DWM4_9BILA</name>
<evidence type="ECO:0000313" key="1">
    <source>
        <dbReference type="EMBL" id="VDN21681.1"/>
    </source>
</evidence>
<sequence length="120" mass="13690">MRTIPEAQTFPDKPFRAQLTECDLEGTSLGCGSSDMRLEDEDNVTEDAPVKHICRRGASREDYCWSLGAYCGETAVKVARTATRHRCEAVQQSELHERCRRLFELRSSSRTLPWEGGQYF</sequence>
<reference evidence="1 2" key="2">
    <citation type="submission" date="2018-11" db="EMBL/GenBank/DDBJ databases">
        <authorList>
            <consortium name="Pathogen Informatics"/>
        </authorList>
    </citation>
    <scope>NUCLEOTIDE SEQUENCE [LARGE SCALE GENOMIC DNA]</scope>
</reference>
<protein>
    <submittedName>
        <fullName evidence="3">Protein kinase domain-containing protein</fullName>
    </submittedName>
</protein>
<keyword evidence="2" id="KW-1185">Reference proteome</keyword>
<evidence type="ECO:0000313" key="3">
    <source>
        <dbReference type="WBParaSite" id="GPUH_0001312901-mRNA-1"/>
    </source>
</evidence>
<organism evidence="3">
    <name type="scientific">Gongylonema pulchrum</name>
    <dbReference type="NCBI Taxonomy" id="637853"/>
    <lineage>
        <taxon>Eukaryota</taxon>
        <taxon>Metazoa</taxon>
        <taxon>Ecdysozoa</taxon>
        <taxon>Nematoda</taxon>
        <taxon>Chromadorea</taxon>
        <taxon>Rhabditida</taxon>
        <taxon>Spirurina</taxon>
        <taxon>Spiruromorpha</taxon>
        <taxon>Spiruroidea</taxon>
        <taxon>Gongylonematidae</taxon>
        <taxon>Gongylonema</taxon>
    </lineage>
</organism>
<dbReference type="AlphaFoldDB" id="A0A183DWM4"/>
<gene>
    <name evidence="1" type="ORF">GPUH_LOCUS13115</name>
</gene>
<reference evidence="3" key="1">
    <citation type="submission" date="2016-06" db="UniProtKB">
        <authorList>
            <consortium name="WormBaseParasite"/>
        </authorList>
    </citation>
    <scope>IDENTIFICATION</scope>
</reference>
<accession>A0A183DWM4</accession>
<proteinExistence type="predicted"/>
<dbReference type="WBParaSite" id="GPUH_0001312901-mRNA-1">
    <property type="protein sequence ID" value="GPUH_0001312901-mRNA-1"/>
    <property type="gene ID" value="GPUH_0001312901"/>
</dbReference>
<dbReference type="Proteomes" id="UP000271098">
    <property type="component" value="Unassembled WGS sequence"/>
</dbReference>
<evidence type="ECO:0000313" key="2">
    <source>
        <dbReference type="Proteomes" id="UP000271098"/>
    </source>
</evidence>